<dbReference type="Proteomes" id="UP000053199">
    <property type="component" value="Unassembled WGS sequence"/>
</dbReference>
<dbReference type="STRING" id="993070.AS031_15915"/>
<organism evidence="3 4">
    <name type="scientific">Pseudarthrobacter enclensis</name>
    <dbReference type="NCBI Taxonomy" id="993070"/>
    <lineage>
        <taxon>Bacteria</taxon>
        <taxon>Bacillati</taxon>
        <taxon>Actinomycetota</taxon>
        <taxon>Actinomycetes</taxon>
        <taxon>Micrococcales</taxon>
        <taxon>Micrococcaceae</taxon>
        <taxon>Pseudarthrobacter</taxon>
    </lineage>
</organism>
<evidence type="ECO:0000313" key="4">
    <source>
        <dbReference type="Proteomes" id="UP000053199"/>
    </source>
</evidence>
<keyword evidence="4" id="KW-1185">Reference proteome</keyword>
<evidence type="ECO:0000256" key="1">
    <source>
        <dbReference type="SAM" id="MobiDB-lite"/>
    </source>
</evidence>
<comment type="caution">
    <text evidence="3">The sequence shown here is derived from an EMBL/GenBank/DDBJ whole genome shotgun (WGS) entry which is preliminary data.</text>
</comment>
<evidence type="ECO:0008006" key="5">
    <source>
        <dbReference type="Google" id="ProtNLM"/>
    </source>
</evidence>
<proteinExistence type="predicted"/>
<sequence length="250" mass="24384">MKTSVLGTFGFAALLAVSVSACGGGGPTGGSTSPATSASAAAEPSATPSEPIAAADKAYTTAELEGIVRQVRDSADRRLTAVPAQELAATVQQSKDMISSIEVAPAECKELAASGTVPSLDGAAVAMGLSTDQQSGTVTALSLMSGLGPELLAKVSGPSDQLDKCSNMTMTAAGVEVAVSITRLEGVSGVAGATAYRTDTTLPNGQVQSVTTAQGVQQGVVLTAVASGGAGGNAEEQAGALLDSAAALIK</sequence>
<feature type="region of interest" description="Disordered" evidence="1">
    <location>
        <begin position="25"/>
        <end position="50"/>
    </location>
</feature>
<dbReference type="PROSITE" id="PS51257">
    <property type="entry name" value="PROKAR_LIPOPROTEIN"/>
    <property type="match status" value="1"/>
</dbReference>
<accession>A0A0V8IDC2</accession>
<dbReference type="AlphaFoldDB" id="A0A0V8IDC2"/>
<reference evidence="3 4" key="1">
    <citation type="journal article" date="2014" name="Arch. Microbiol.">
        <title>Arthrobacter enclensis sp. nov., isolated from sediment sample.</title>
        <authorList>
            <person name="Dastager S.G."/>
            <person name="Liu Q."/>
            <person name="Tang S.K."/>
            <person name="Krishnamurthi S."/>
            <person name="Lee J.C."/>
            <person name="Li W.J."/>
        </authorList>
    </citation>
    <scope>NUCLEOTIDE SEQUENCE [LARGE SCALE GENOMIC DNA]</scope>
    <source>
        <strain evidence="3 4">NIO-1008</strain>
    </source>
</reference>
<dbReference type="EMBL" id="LNQM01000008">
    <property type="protein sequence ID" value="KSU72748.1"/>
    <property type="molecule type" value="Genomic_DNA"/>
</dbReference>
<protein>
    <recommendedName>
        <fullName evidence="5">PknH-like extracellular domain-containing protein</fullName>
    </recommendedName>
</protein>
<dbReference type="OrthoDB" id="4954052at2"/>
<keyword evidence="2" id="KW-0732">Signal</keyword>
<name>A0A0V8IDC2_9MICC</name>
<feature type="chain" id="PRO_5039164754" description="PknH-like extracellular domain-containing protein" evidence="2">
    <location>
        <begin position="22"/>
        <end position="250"/>
    </location>
</feature>
<gene>
    <name evidence="3" type="ORF">AS031_15915</name>
</gene>
<feature type="signal peptide" evidence="2">
    <location>
        <begin position="1"/>
        <end position="21"/>
    </location>
</feature>
<feature type="compositionally biased region" description="Low complexity" evidence="1">
    <location>
        <begin position="30"/>
        <end position="50"/>
    </location>
</feature>
<evidence type="ECO:0000313" key="3">
    <source>
        <dbReference type="EMBL" id="KSU72748.1"/>
    </source>
</evidence>
<evidence type="ECO:0000256" key="2">
    <source>
        <dbReference type="SAM" id="SignalP"/>
    </source>
</evidence>